<organism evidence="6 7">
    <name type="scientific">Pseudomaricurvus hydrocarbonicus</name>
    <dbReference type="NCBI Taxonomy" id="1470433"/>
    <lineage>
        <taxon>Bacteria</taxon>
        <taxon>Pseudomonadati</taxon>
        <taxon>Pseudomonadota</taxon>
        <taxon>Gammaproteobacteria</taxon>
        <taxon>Cellvibrionales</taxon>
        <taxon>Cellvibrionaceae</taxon>
        <taxon>Pseudomaricurvus</taxon>
    </lineage>
</organism>
<evidence type="ECO:0000256" key="1">
    <source>
        <dbReference type="ARBA" id="ARBA00007365"/>
    </source>
</evidence>
<keyword evidence="2 4" id="KW-0697">Rotamase</keyword>
<dbReference type="SUPFAM" id="SSF50891">
    <property type="entry name" value="Cyclophilin-like"/>
    <property type="match status" value="1"/>
</dbReference>
<dbReference type="AlphaFoldDB" id="A0A9E5JRW2"/>
<comment type="function">
    <text evidence="4">PPIases accelerate the folding of proteins. It catalyzes the cis-trans isomerization of proline imidic peptide bonds in oligopeptides.</text>
</comment>
<dbReference type="Pfam" id="PF00160">
    <property type="entry name" value="Pro_isomerase"/>
    <property type="match status" value="1"/>
</dbReference>
<sequence>MALLSLSSMSQVTETAVTGGASSEITARHVELKTDLGIILIELFPDKAPATVANFLRYCNDGFYVGTIFHRVIPGFVVQGGGMTFDFVKKETHDPVVNESNNGLKNRRGTLSMARLPDPDSATSQFFINLNRNRHLDPQKDQPGYTVFARVIEGMDVVDKMTEEPQGKYRAQAPDLPIRILAVTVKP</sequence>
<comment type="similarity">
    <text evidence="1 4">Belongs to the cyclophilin-type PPIase family.</text>
</comment>
<dbReference type="InterPro" id="IPR044665">
    <property type="entry name" value="E_coli_cyclophilin_A-like"/>
</dbReference>
<dbReference type="PANTHER" id="PTHR43246">
    <property type="entry name" value="PEPTIDYL-PROLYL CIS-TRANS ISOMERASE CYP38, CHLOROPLASTIC"/>
    <property type="match status" value="1"/>
</dbReference>
<accession>A0A9E5JRW2</accession>
<proteinExistence type="inferred from homology"/>
<evidence type="ECO:0000259" key="5">
    <source>
        <dbReference type="PROSITE" id="PS50072"/>
    </source>
</evidence>
<dbReference type="InterPro" id="IPR002130">
    <property type="entry name" value="Cyclophilin-type_PPIase_dom"/>
</dbReference>
<protein>
    <recommendedName>
        <fullName evidence="4">Peptidyl-prolyl cis-trans isomerase</fullName>
        <shortName evidence="4">PPIase</shortName>
        <ecNumber evidence="4">5.2.1.8</ecNumber>
    </recommendedName>
</protein>
<dbReference type="PROSITE" id="PS50072">
    <property type="entry name" value="CSA_PPIASE_2"/>
    <property type="match status" value="1"/>
</dbReference>
<dbReference type="EMBL" id="JAAONZ010000004">
    <property type="protein sequence ID" value="NHO65598.1"/>
    <property type="molecule type" value="Genomic_DNA"/>
</dbReference>
<dbReference type="GO" id="GO:0003755">
    <property type="term" value="F:peptidyl-prolyl cis-trans isomerase activity"/>
    <property type="evidence" value="ECO:0007669"/>
    <property type="project" value="UniProtKB-UniRule"/>
</dbReference>
<evidence type="ECO:0000313" key="7">
    <source>
        <dbReference type="Proteomes" id="UP000787472"/>
    </source>
</evidence>
<evidence type="ECO:0000256" key="2">
    <source>
        <dbReference type="ARBA" id="ARBA00023110"/>
    </source>
</evidence>
<comment type="catalytic activity">
    <reaction evidence="4">
        <text>[protein]-peptidylproline (omega=180) = [protein]-peptidylproline (omega=0)</text>
        <dbReference type="Rhea" id="RHEA:16237"/>
        <dbReference type="Rhea" id="RHEA-COMP:10747"/>
        <dbReference type="Rhea" id="RHEA-COMP:10748"/>
        <dbReference type="ChEBI" id="CHEBI:83833"/>
        <dbReference type="ChEBI" id="CHEBI:83834"/>
        <dbReference type="EC" id="5.2.1.8"/>
    </reaction>
</comment>
<dbReference type="GO" id="GO:0006457">
    <property type="term" value="P:protein folding"/>
    <property type="evidence" value="ECO:0007669"/>
    <property type="project" value="InterPro"/>
</dbReference>
<dbReference type="PRINTS" id="PR00153">
    <property type="entry name" value="CSAPPISMRASE"/>
</dbReference>
<gene>
    <name evidence="6" type="ORF">G8770_08605</name>
</gene>
<feature type="domain" description="PPIase cyclophilin-type" evidence="5">
    <location>
        <begin position="34"/>
        <end position="185"/>
    </location>
</feature>
<dbReference type="InterPro" id="IPR020892">
    <property type="entry name" value="Cyclophilin-type_PPIase_CS"/>
</dbReference>
<dbReference type="EC" id="5.2.1.8" evidence="4"/>
<evidence type="ECO:0000313" key="6">
    <source>
        <dbReference type="EMBL" id="NHO65598.1"/>
    </source>
</evidence>
<dbReference type="PROSITE" id="PS00170">
    <property type="entry name" value="CSA_PPIASE_1"/>
    <property type="match status" value="1"/>
</dbReference>
<dbReference type="Proteomes" id="UP000787472">
    <property type="component" value="Unassembled WGS sequence"/>
</dbReference>
<evidence type="ECO:0000256" key="4">
    <source>
        <dbReference type="RuleBase" id="RU363019"/>
    </source>
</evidence>
<dbReference type="InterPro" id="IPR029000">
    <property type="entry name" value="Cyclophilin-like_dom_sf"/>
</dbReference>
<keyword evidence="3 4" id="KW-0413">Isomerase</keyword>
<dbReference type="Gene3D" id="2.40.100.10">
    <property type="entry name" value="Cyclophilin-like"/>
    <property type="match status" value="1"/>
</dbReference>
<keyword evidence="7" id="KW-1185">Reference proteome</keyword>
<name>A0A9E5JRW2_9GAMM</name>
<reference evidence="6" key="1">
    <citation type="submission" date="2020-03" db="EMBL/GenBank/DDBJ databases">
        <authorList>
            <person name="Guo F."/>
        </authorList>
    </citation>
    <scope>NUCLEOTIDE SEQUENCE</scope>
    <source>
        <strain evidence="6">JCM 30134</strain>
    </source>
</reference>
<comment type="caution">
    <text evidence="6">The sequence shown here is derived from an EMBL/GenBank/DDBJ whole genome shotgun (WGS) entry which is preliminary data.</text>
</comment>
<evidence type="ECO:0000256" key="3">
    <source>
        <dbReference type="ARBA" id="ARBA00023235"/>
    </source>
</evidence>